<evidence type="ECO:0000313" key="2">
    <source>
        <dbReference type="Proteomes" id="UP001243375"/>
    </source>
</evidence>
<sequence length="219" mass="22740">MIVMQGPTKAVTASALLAGPEPTFFTGSFDGSVRAFDLPSGRAYAVEGQSGEGQITGMSADEDTGDVWASTWTDGRGLERLNKEALSSNVRLDASLLAPKDVAAASGVIALADSQGLTVLKGGKTIKSASTKDGYSAVAVKGDLVAYGGSDKRVHLESLSSDDSATVFDENRGEVISLTFSPNGKLLAAGDSSGRIVLIDVAEKKVRIQIWTPPPMFLT</sequence>
<gene>
    <name evidence="1" type="ORF">QFC22_000432</name>
</gene>
<name>A0ACC2XR41_9TREE</name>
<protein>
    <submittedName>
        <fullName evidence="1">Uncharacterized protein</fullName>
    </submittedName>
</protein>
<accession>A0ACC2XR41</accession>
<keyword evidence="2" id="KW-1185">Reference proteome</keyword>
<dbReference type="Proteomes" id="UP001243375">
    <property type="component" value="Unassembled WGS sequence"/>
</dbReference>
<evidence type="ECO:0000313" key="1">
    <source>
        <dbReference type="EMBL" id="KAJ9125471.1"/>
    </source>
</evidence>
<comment type="caution">
    <text evidence="1">The sequence shown here is derived from an EMBL/GenBank/DDBJ whole genome shotgun (WGS) entry which is preliminary data.</text>
</comment>
<proteinExistence type="predicted"/>
<dbReference type="EMBL" id="JASBWU010000001">
    <property type="protein sequence ID" value="KAJ9125471.1"/>
    <property type="molecule type" value="Genomic_DNA"/>
</dbReference>
<organism evidence="1 2">
    <name type="scientific">Naganishia vaughanmartiniae</name>
    <dbReference type="NCBI Taxonomy" id="1424756"/>
    <lineage>
        <taxon>Eukaryota</taxon>
        <taxon>Fungi</taxon>
        <taxon>Dikarya</taxon>
        <taxon>Basidiomycota</taxon>
        <taxon>Agaricomycotina</taxon>
        <taxon>Tremellomycetes</taxon>
        <taxon>Filobasidiales</taxon>
        <taxon>Filobasidiaceae</taxon>
        <taxon>Naganishia</taxon>
    </lineage>
</organism>
<reference evidence="1" key="1">
    <citation type="submission" date="2023-04" db="EMBL/GenBank/DDBJ databases">
        <title>Draft Genome sequencing of Naganishia species isolated from polar environments using Oxford Nanopore Technology.</title>
        <authorList>
            <person name="Leo P."/>
            <person name="Venkateswaran K."/>
        </authorList>
    </citation>
    <scope>NUCLEOTIDE SEQUENCE</scope>
    <source>
        <strain evidence="1">MNA-CCFEE 5425</strain>
    </source>
</reference>